<dbReference type="AlphaFoldDB" id="A0A975K171"/>
<name>A0A975K171_9MYCO</name>
<dbReference type="EMBL" id="CP046600">
    <property type="protein sequence ID" value="QUR69465.1"/>
    <property type="molecule type" value="Genomic_DNA"/>
</dbReference>
<feature type="transmembrane region" description="Helical" evidence="1">
    <location>
        <begin position="55"/>
        <end position="78"/>
    </location>
</feature>
<keyword evidence="1" id="KW-0472">Membrane</keyword>
<feature type="transmembrane region" description="Helical" evidence="1">
    <location>
        <begin position="136"/>
        <end position="154"/>
    </location>
</feature>
<keyword evidence="1" id="KW-1133">Transmembrane helix</keyword>
<keyword evidence="1" id="KW-0812">Transmembrane</keyword>
<reference evidence="2" key="1">
    <citation type="submission" date="2019-12" db="EMBL/GenBank/DDBJ databases">
        <title>Mycobacterium spongiae sp. nov.</title>
        <authorList>
            <person name="Stinear T."/>
        </authorList>
    </citation>
    <scope>NUCLEOTIDE SEQUENCE</scope>
    <source>
        <strain evidence="2">FSD4b-SM</strain>
    </source>
</reference>
<evidence type="ECO:0000313" key="2">
    <source>
        <dbReference type="EMBL" id="QUR69465.1"/>
    </source>
</evidence>
<organism evidence="2 3">
    <name type="scientific">Mycobacterium spongiae</name>
    <dbReference type="NCBI Taxonomy" id="886343"/>
    <lineage>
        <taxon>Bacteria</taxon>
        <taxon>Bacillati</taxon>
        <taxon>Actinomycetota</taxon>
        <taxon>Actinomycetes</taxon>
        <taxon>Mycobacteriales</taxon>
        <taxon>Mycobacteriaceae</taxon>
        <taxon>Mycobacterium</taxon>
    </lineage>
</organism>
<protein>
    <submittedName>
        <fullName evidence="2">Uncharacterized protein</fullName>
    </submittedName>
</protein>
<keyword evidence="3" id="KW-1185">Reference proteome</keyword>
<dbReference type="Proteomes" id="UP000682202">
    <property type="component" value="Chromosome"/>
</dbReference>
<evidence type="ECO:0000256" key="1">
    <source>
        <dbReference type="SAM" id="Phobius"/>
    </source>
</evidence>
<sequence length="177" mass="18922">MNRTIALTTGILAALLGAYQCWRAVRLLHIASIYSEVLRLLGRLLENYTTPFHRFVVWLNAEAALAVGGALALLLGAAMMFARRPIAPTLIVSGSAIVIAHTGIGWVVATRMIHRFYAVGAHDAGLYWFDTPNRPAVVMLSFILPVIGAVLALLPATRRSLRGDPAGGSPPGVVEAD</sequence>
<evidence type="ECO:0000313" key="3">
    <source>
        <dbReference type="Proteomes" id="UP000682202"/>
    </source>
</evidence>
<feature type="transmembrane region" description="Helical" evidence="1">
    <location>
        <begin position="90"/>
        <end position="109"/>
    </location>
</feature>
<gene>
    <name evidence="2" type="ORF">F6B93_22430</name>
</gene>
<dbReference type="RefSeq" id="WP_211697052.1">
    <property type="nucleotide sequence ID" value="NZ_CP046600.1"/>
</dbReference>
<accession>A0A975K171</accession>
<proteinExistence type="predicted"/>
<dbReference type="KEGG" id="mspg:F6B93_22430"/>